<proteinExistence type="predicted"/>
<evidence type="ECO:0000313" key="3">
    <source>
        <dbReference type="Proteomes" id="UP001597480"/>
    </source>
</evidence>
<dbReference type="Proteomes" id="UP001597480">
    <property type="component" value="Unassembled WGS sequence"/>
</dbReference>
<name>A0ABW5NRX6_9FLAO</name>
<dbReference type="EMBL" id="JBHUMD010000007">
    <property type="protein sequence ID" value="MFD2601565.1"/>
    <property type="molecule type" value="Genomic_DNA"/>
</dbReference>
<sequence>MTQKITLLLLFISAFCFSQQDTTLNHKYRIYFDTGLYKTSYRYADKPGMFLQAGTGLKLNKYFWFNFDIIHYESKGDYENNLFSTTTTATSGWMFMPNFSKDFIFSQKHHLTASLGFFYLREYSSRPEFVSYTDGTQTYIDLYMSNQKVDDFGLFLSAAYKYKLNKNVFIGLQLSSYVQLYISPEAFMIGPSLEFRL</sequence>
<organism evidence="2 3">
    <name type="scientific">Flavobacterium suzhouense</name>
    <dbReference type="NCBI Taxonomy" id="1529638"/>
    <lineage>
        <taxon>Bacteria</taxon>
        <taxon>Pseudomonadati</taxon>
        <taxon>Bacteroidota</taxon>
        <taxon>Flavobacteriia</taxon>
        <taxon>Flavobacteriales</taxon>
        <taxon>Flavobacteriaceae</taxon>
        <taxon>Flavobacterium</taxon>
    </lineage>
</organism>
<evidence type="ECO:0000256" key="1">
    <source>
        <dbReference type="SAM" id="SignalP"/>
    </source>
</evidence>
<feature type="chain" id="PRO_5045969428" description="Outer membrane protein beta-barrel domain-containing protein" evidence="1">
    <location>
        <begin position="19"/>
        <end position="197"/>
    </location>
</feature>
<comment type="caution">
    <text evidence="2">The sequence shown here is derived from an EMBL/GenBank/DDBJ whole genome shotgun (WGS) entry which is preliminary data.</text>
</comment>
<keyword evidence="3" id="KW-1185">Reference proteome</keyword>
<evidence type="ECO:0000313" key="2">
    <source>
        <dbReference type="EMBL" id="MFD2601565.1"/>
    </source>
</evidence>
<dbReference type="RefSeq" id="WP_379820131.1">
    <property type="nucleotide sequence ID" value="NZ_JBHUMD010000007.1"/>
</dbReference>
<gene>
    <name evidence="2" type="ORF">ACFSR3_05815</name>
</gene>
<evidence type="ECO:0008006" key="4">
    <source>
        <dbReference type="Google" id="ProtNLM"/>
    </source>
</evidence>
<reference evidence="3" key="1">
    <citation type="journal article" date="2019" name="Int. J. Syst. Evol. Microbiol.">
        <title>The Global Catalogue of Microorganisms (GCM) 10K type strain sequencing project: providing services to taxonomists for standard genome sequencing and annotation.</title>
        <authorList>
            <consortium name="The Broad Institute Genomics Platform"/>
            <consortium name="The Broad Institute Genome Sequencing Center for Infectious Disease"/>
            <person name="Wu L."/>
            <person name="Ma J."/>
        </authorList>
    </citation>
    <scope>NUCLEOTIDE SEQUENCE [LARGE SCALE GENOMIC DNA]</scope>
    <source>
        <strain evidence="3">KCTC 42107</strain>
    </source>
</reference>
<accession>A0ABW5NRX6</accession>
<keyword evidence="1" id="KW-0732">Signal</keyword>
<feature type="signal peptide" evidence="1">
    <location>
        <begin position="1"/>
        <end position="18"/>
    </location>
</feature>
<protein>
    <recommendedName>
        <fullName evidence="4">Outer membrane protein beta-barrel domain-containing protein</fullName>
    </recommendedName>
</protein>